<dbReference type="PANTHER" id="PTHR14221:SF0">
    <property type="entry name" value="WD REPEAT-CONTAINING PROTEIN 44"/>
    <property type="match status" value="1"/>
</dbReference>
<feature type="repeat" description="WD" evidence="3">
    <location>
        <begin position="395"/>
        <end position="437"/>
    </location>
</feature>
<feature type="compositionally biased region" description="Low complexity" evidence="4">
    <location>
        <begin position="54"/>
        <end position="68"/>
    </location>
</feature>
<feature type="compositionally biased region" description="Low complexity" evidence="4">
    <location>
        <begin position="824"/>
        <end position="838"/>
    </location>
</feature>
<dbReference type="Gene3D" id="2.130.10.10">
    <property type="entry name" value="YVTN repeat-like/Quinoprotein amine dehydrogenase"/>
    <property type="match status" value="1"/>
</dbReference>
<feature type="compositionally biased region" description="Basic residues" evidence="4">
    <location>
        <begin position="24"/>
        <end position="38"/>
    </location>
</feature>
<feature type="compositionally biased region" description="Polar residues" evidence="4">
    <location>
        <begin position="223"/>
        <end position="241"/>
    </location>
</feature>
<feature type="region of interest" description="Disordered" evidence="4">
    <location>
        <begin position="319"/>
        <end position="338"/>
    </location>
</feature>
<dbReference type="PANTHER" id="PTHR14221">
    <property type="entry name" value="WD REPEAT DOMAIN 44"/>
    <property type="match status" value="1"/>
</dbReference>
<dbReference type="OrthoDB" id="1932312at2759"/>
<dbReference type="GeneID" id="2901260"/>
<name>Q6BT09_DEBHA</name>
<dbReference type="PROSITE" id="PS50082">
    <property type="entry name" value="WD_REPEATS_2"/>
    <property type="match status" value="3"/>
</dbReference>
<keyword evidence="6" id="KW-1185">Reference proteome</keyword>
<dbReference type="SMART" id="SM00320">
    <property type="entry name" value="WD40"/>
    <property type="match status" value="5"/>
</dbReference>
<feature type="compositionally biased region" description="Polar residues" evidence="4">
    <location>
        <begin position="1009"/>
        <end position="1027"/>
    </location>
</feature>
<evidence type="ECO:0000256" key="2">
    <source>
        <dbReference type="ARBA" id="ARBA00022737"/>
    </source>
</evidence>
<gene>
    <name evidence="5" type="ordered locus">DEHA2D04466g</name>
</gene>
<evidence type="ECO:0000313" key="6">
    <source>
        <dbReference type="Proteomes" id="UP000000599"/>
    </source>
</evidence>
<feature type="repeat" description="WD" evidence="3">
    <location>
        <begin position="278"/>
        <end position="319"/>
    </location>
</feature>
<feature type="region of interest" description="Disordered" evidence="4">
    <location>
        <begin position="822"/>
        <end position="869"/>
    </location>
</feature>
<proteinExistence type="predicted"/>
<feature type="region of interest" description="Disordered" evidence="4">
    <location>
        <begin position="223"/>
        <end position="276"/>
    </location>
</feature>
<dbReference type="EMBL" id="CR382136">
    <property type="protein sequence ID" value="CAG86800.2"/>
    <property type="molecule type" value="Genomic_DNA"/>
</dbReference>
<feature type="compositionally biased region" description="Polar residues" evidence="4">
    <location>
        <begin position="840"/>
        <end position="854"/>
    </location>
</feature>
<dbReference type="OMA" id="ANDSINM"/>
<dbReference type="KEGG" id="dha:DEHA2D04466g"/>
<accession>Q6BT09</accession>
<dbReference type="STRING" id="284592.Q6BT09"/>
<feature type="compositionally biased region" description="Basic residues" evidence="4">
    <location>
        <begin position="85"/>
        <end position="95"/>
    </location>
</feature>
<evidence type="ECO:0000313" key="5">
    <source>
        <dbReference type="EMBL" id="CAG86800.2"/>
    </source>
</evidence>
<dbReference type="InterPro" id="IPR015943">
    <property type="entry name" value="WD40/YVTN_repeat-like_dom_sf"/>
</dbReference>
<feature type="region of interest" description="Disordered" evidence="4">
    <location>
        <begin position="1003"/>
        <end position="1027"/>
    </location>
</feature>
<feature type="compositionally biased region" description="Polar residues" evidence="4">
    <location>
        <begin position="775"/>
        <end position="787"/>
    </location>
</feature>
<sequence>MSVQLSTPPLSKDKSSEKSTTPKSSKKKFFSNLLHRKNKNETSPNSGSNNGLKSRSSSASTKVSSSPSLTNKLKRQSWVSNNSKRTSRSQVRGRSKGPDVSGNCIDDDDDSVFNYAEEDEIEDSRNVFDMTSSLSSLSHAMSSHSLNELGVRHNNSSNTNIGDMINSTMQSTDAQPQPWDGLTPESLVVPQYVKTHRRNKHSPRALNNLFLAQELNVESCASKNHNDNDSISSESLKQGTSSDDDHDEILYEHETQATSEFFSDSQGYSKRPAHKRKNKNDFNEVYVMEFSRDGKYLAVAGRNSIIKIWKVISSPLSRLEQKNAESSNENSKSKKTNKNLYKGAPVFHQAPVRVFKGHTHSVLSLDWSKNNFLISGSMDRSVKLWHVDRSDCLETFQNDDFVTTVKFHPMDDRFFLSGSLDNQVRLWSILEKNIAYNKDLGDDILITAASFTPDGQHCIVGGFNGSIFALEINGLHVINRFEVKEKSFVHSFHNKNGNKITGIKIFESREYSRLKIIDDDPLAKWNFLITTNDSKIRLVNSDSKKLVTRFKGLTNTSSSIVADMTDDFHYIVSGSEDHWCYVWENNNSIINNKLKLALKDLVLEGKNHINDLQSKHKSYAKLIHKNPLMKKLNVQKFLDDENAIEYVANENNSYVAFHPHHSKVNVAVFAPENTKKLLELSDDLIFELIKRGKKYNLGGVEDDKSLENDNPDDFSSEIGVNGGHIIITTDQYGLIRVFRQDSAYEVRKKLRDILKSKKENCSKLKSDSKVNSCNQLCDSKTNKNNSRLDLPRSRSTRSANNRSLSPSNDGYFALKNKLHSRIKGNSNGISNTSSSLSTMDGKSSNPGTPSSMYQISDHRSSSQSNLPRFVSSSSLVNGATSHNTSSSGIMSQVDATVDIRNDDIDSISMSEKSYIPETGNTSLNAPESAYTLTLTPSNDNKSSRTLTATPPVSSTKTEVFPALDNQKKGIPLLINTGSTVDNKEDKSEIINFHTSANDSINMDRAFEGPNSNNSSFYNAENNTRGRM</sequence>
<feature type="compositionally biased region" description="Polar residues" evidence="4">
    <location>
        <begin position="41"/>
        <end position="53"/>
    </location>
</feature>
<feature type="compositionally biased region" description="Polar residues" evidence="4">
    <location>
        <begin position="256"/>
        <end position="268"/>
    </location>
</feature>
<dbReference type="InterPro" id="IPR036322">
    <property type="entry name" value="WD40_repeat_dom_sf"/>
</dbReference>
<dbReference type="PROSITE" id="PS50294">
    <property type="entry name" value="WD_REPEATS_REGION"/>
    <property type="match status" value="1"/>
</dbReference>
<dbReference type="InterPro" id="IPR001680">
    <property type="entry name" value="WD40_rpt"/>
</dbReference>
<dbReference type="VEuPathDB" id="FungiDB:DEHA2D04466g"/>
<evidence type="ECO:0000256" key="3">
    <source>
        <dbReference type="PROSITE-ProRule" id="PRU00221"/>
    </source>
</evidence>
<dbReference type="InParanoid" id="Q6BT09"/>
<keyword evidence="1 3" id="KW-0853">WD repeat</keyword>
<dbReference type="HOGENOM" id="CLU_011299_0_0_1"/>
<feature type="region of interest" description="Disordered" evidence="4">
    <location>
        <begin position="775"/>
        <end position="810"/>
    </location>
</feature>
<dbReference type="FunCoup" id="Q6BT09">
    <property type="interactions" value="64"/>
</dbReference>
<dbReference type="RefSeq" id="XP_458661.2">
    <property type="nucleotide sequence ID" value="XM_458661.1"/>
</dbReference>
<keyword evidence="2" id="KW-0677">Repeat</keyword>
<organism evidence="5 6">
    <name type="scientific">Debaryomyces hansenii (strain ATCC 36239 / CBS 767 / BCRC 21394 / JCM 1990 / NBRC 0083 / IGC 2968)</name>
    <name type="common">Yeast</name>
    <name type="synonym">Torulaspora hansenii</name>
    <dbReference type="NCBI Taxonomy" id="284592"/>
    <lineage>
        <taxon>Eukaryota</taxon>
        <taxon>Fungi</taxon>
        <taxon>Dikarya</taxon>
        <taxon>Ascomycota</taxon>
        <taxon>Saccharomycotina</taxon>
        <taxon>Pichiomycetes</taxon>
        <taxon>Debaryomycetaceae</taxon>
        <taxon>Debaryomyces</taxon>
    </lineage>
</organism>
<feature type="region of interest" description="Disordered" evidence="4">
    <location>
        <begin position="1"/>
        <end position="110"/>
    </location>
</feature>
<dbReference type="eggNOG" id="KOG0283">
    <property type="taxonomic scope" value="Eukaryota"/>
</dbReference>
<feature type="region of interest" description="Disordered" evidence="4">
    <location>
        <begin position="934"/>
        <end position="955"/>
    </location>
</feature>
<protein>
    <submittedName>
        <fullName evidence="5">DEHA2D04466p</fullName>
    </submittedName>
</protein>
<dbReference type="InterPro" id="IPR040324">
    <property type="entry name" value="WDR44/Dgr2"/>
</dbReference>
<dbReference type="SUPFAM" id="SSF50978">
    <property type="entry name" value="WD40 repeat-like"/>
    <property type="match status" value="1"/>
</dbReference>
<dbReference type="AlphaFoldDB" id="Q6BT09"/>
<feature type="repeat" description="WD" evidence="3">
    <location>
        <begin position="355"/>
        <end position="395"/>
    </location>
</feature>
<reference evidence="5 6" key="1">
    <citation type="journal article" date="2004" name="Nature">
        <title>Genome evolution in yeasts.</title>
        <authorList>
            <consortium name="Genolevures"/>
            <person name="Dujon B."/>
            <person name="Sherman D."/>
            <person name="Fischer G."/>
            <person name="Durrens P."/>
            <person name="Casaregola S."/>
            <person name="Lafontaine I."/>
            <person name="de Montigny J."/>
            <person name="Marck C."/>
            <person name="Neuveglise C."/>
            <person name="Talla E."/>
            <person name="Goffard N."/>
            <person name="Frangeul L."/>
            <person name="Aigle M."/>
            <person name="Anthouard V."/>
            <person name="Babour A."/>
            <person name="Barbe V."/>
            <person name="Barnay S."/>
            <person name="Blanchin S."/>
            <person name="Beckerich J.M."/>
            <person name="Beyne E."/>
            <person name="Bleykasten C."/>
            <person name="Boisrame A."/>
            <person name="Boyer J."/>
            <person name="Cattolico L."/>
            <person name="Confanioleri F."/>
            <person name="de Daruvar A."/>
            <person name="Despons L."/>
            <person name="Fabre E."/>
            <person name="Fairhead C."/>
            <person name="Ferry-Dumazet H."/>
            <person name="Groppi A."/>
            <person name="Hantraye F."/>
            <person name="Hennequin C."/>
            <person name="Jauniaux N."/>
            <person name="Joyet P."/>
            <person name="Kachouri R."/>
            <person name="Kerrest A."/>
            <person name="Koszul R."/>
            <person name="Lemaire M."/>
            <person name="Lesur I."/>
            <person name="Ma L."/>
            <person name="Muller H."/>
            <person name="Nicaud J.M."/>
            <person name="Nikolski M."/>
            <person name="Oztas S."/>
            <person name="Ozier-Kalogeropoulos O."/>
            <person name="Pellenz S."/>
            <person name="Potier S."/>
            <person name="Richard G.F."/>
            <person name="Straub M.L."/>
            <person name="Suleau A."/>
            <person name="Swennene D."/>
            <person name="Tekaia F."/>
            <person name="Wesolowski-Louvel M."/>
            <person name="Westhof E."/>
            <person name="Wirth B."/>
            <person name="Zeniou-Meyer M."/>
            <person name="Zivanovic I."/>
            <person name="Bolotin-Fukuhara M."/>
            <person name="Thierry A."/>
            <person name="Bouchier C."/>
            <person name="Caudron B."/>
            <person name="Scarpelli C."/>
            <person name="Gaillardin C."/>
            <person name="Weissenbach J."/>
            <person name="Wincker P."/>
            <person name="Souciet J.L."/>
        </authorList>
    </citation>
    <scope>NUCLEOTIDE SEQUENCE [LARGE SCALE GENOMIC DNA]</scope>
    <source>
        <strain evidence="6">ATCC 36239 / CBS 767 / BCRC 21394 / JCM 1990 / NBRC 0083 / IGC 2968</strain>
    </source>
</reference>
<evidence type="ECO:0000256" key="4">
    <source>
        <dbReference type="SAM" id="MobiDB-lite"/>
    </source>
</evidence>
<evidence type="ECO:0000256" key="1">
    <source>
        <dbReference type="ARBA" id="ARBA00022574"/>
    </source>
</evidence>
<dbReference type="Pfam" id="PF00400">
    <property type="entry name" value="WD40"/>
    <property type="match status" value="3"/>
</dbReference>
<feature type="compositionally biased region" description="Low complexity" evidence="4">
    <location>
        <begin position="796"/>
        <end position="805"/>
    </location>
</feature>
<dbReference type="Proteomes" id="UP000000599">
    <property type="component" value="Chromosome D"/>
</dbReference>